<evidence type="ECO:0000256" key="5">
    <source>
        <dbReference type="ARBA" id="ARBA00022989"/>
    </source>
</evidence>
<feature type="transmembrane region" description="Helical" evidence="12">
    <location>
        <begin position="378"/>
        <end position="394"/>
    </location>
</feature>
<dbReference type="GO" id="GO:0005743">
    <property type="term" value="C:mitochondrial inner membrane"/>
    <property type="evidence" value="ECO:0007669"/>
    <property type="project" value="TreeGrafter"/>
</dbReference>
<evidence type="ECO:0000256" key="1">
    <source>
        <dbReference type="ARBA" id="ARBA00001970"/>
    </source>
</evidence>
<evidence type="ECO:0000256" key="8">
    <source>
        <dbReference type="ARBA" id="ARBA00023133"/>
    </source>
</evidence>
<dbReference type="GeneID" id="42004942"/>
<dbReference type="RefSeq" id="XP_031024321.1">
    <property type="nucleotide sequence ID" value="XM_031169645.1"/>
</dbReference>
<dbReference type="InterPro" id="IPR003780">
    <property type="entry name" value="COX15/CtaA_fam"/>
</dbReference>
<keyword evidence="4" id="KW-0479">Metal-binding</keyword>
<evidence type="ECO:0000256" key="12">
    <source>
        <dbReference type="SAM" id="Phobius"/>
    </source>
</evidence>
<dbReference type="PANTHER" id="PTHR23289">
    <property type="entry name" value="CYTOCHROME C OXIDASE ASSEMBLY PROTEIN COX15"/>
    <property type="match status" value="1"/>
</dbReference>
<comment type="caution">
    <text evidence="13">The sequence shown here is derived from an EMBL/GenBank/DDBJ whole genome shotgun (WGS) entry which is preliminary data.</text>
</comment>
<feature type="transmembrane region" description="Helical" evidence="12">
    <location>
        <begin position="193"/>
        <end position="210"/>
    </location>
</feature>
<keyword evidence="7" id="KW-0408">Iron</keyword>
<dbReference type="Pfam" id="PF02628">
    <property type="entry name" value="COX15-CtaA"/>
    <property type="match status" value="1"/>
</dbReference>
<feature type="transmembrane region" description="Helical" evidence="12">
    <location>
        <begin position="261"/>
        <end position="286"/>
    </location>
</feature>
<feature type="transmembrane region" description="Helical" evidence="12">
    <location>
        <begin position="435"/>
        <end position="455"/>
    </location>
</feature>
<evidence type="ECO:0000256" key="9">
    <source>
        <dbReference type="ARBA" id="ARBA00023136"/>
    </source>
</evidence>
<evidence type="ECO:0000313" key="14">
    <source>
        <dbReference type="Proteomes" id="UP000319731"/>
    </source>
</evidence>
<evidence type="ECO:0000256" key="3">
    <source>
        <dbReference type="ARBA" id="ARBA00022692"/>
    </source>
</evidence>
<keyword evidence="6" id="KW-0560">Oxidoreductase</keyword>
<dbReference type="GO" id="GO:0120547">
    <property type="term" value="F:heme A synthase activity"/>
    <property type="evidence" value="ECO:0007669"/>
    <property type="project" value="UniProtKB-EC"/>
</dbReference>
<dbReference type="GO" id="GO:0046872">
    <property type="term" value="F:metal ion binding"/>
    <property type="evidence" value="ECO:0007669"/>
    <property type="project" value="UniProtKB-KW"/>
</dbReference>
<feature type="transmembrane region" description="Helical" evidence="12">
    <location>
        <begin position="312"/>
        <end position="339"/>
    </location>
</feature>
<evidence type="ECO:0000256" key="6">
    <source>
        <dbReference type="ARBA" id="ARBA00023002"/>
    </source>
</evidence>
<dbReference type="EMBL" id="QEAO01000021">
    <property type="protein sequence ID" value="TPX33309.1"/>
    <property type="molecule type" value="Genomic_DNA"/>
</dbReference>
<keyword evidence="5 12" id="KW-1133">Transmembrane helix</keyword>
<evidence type="ECO:0008006" key="15">
    <source>
        <dbReference type="Google" id="ProtNLM"/>
    </source>
</evidence>
<evidence type="ECO:0000256" key="4">
    <source>
        <dbReference type="ARBA" id="ARBA00022723"/>
    </source>
</evidence>
<evidence type="ECO:0000256" key="7">
    <source>
        <dbReference type="ARBA" id="ARBA00023004"/>
    </source>
</evidence>
<name>A0A507C2N3_9FUNG</name>
<sequence length="460" mass="50758">MFPRILLSRGLRAATIVDVSAPRSRFPCLAHRALSSLTKDASQTYRTSFRTITPNTASLKCKIRQPLIPSRSSSTSIPLSSASNTSDIKASEAESGSSDTITTTKPIVGYWYLFSGTLVFGIVVIGGLTRLTESGLSITEWNVFKGMKPPTSQSEWEDEFNKYKQFPEYQLLNRHITLEEFKFIFYMEWAHRMWGRAIGLAFILPGLYFASKGYMTPGIKKMSLVVATLIGCQGVLGWYMVRSGLKEEILHTPGAVPRVSQYFLAAHLGSAFVIYSIMLSAGWGILRANKVKALAGLLTALRNPALKPLRRYAHITTGLVFLTALSGAFVAGLDAGLIYNEWPLMGNGVVPSDMWMPEKSWWRNLLENPSAVQFDHRILAYSTFTAISALWMYSRALPLPPQARVAVNLLMGVACIQVTLGITTLIYFVPIPLAAAHQAGSLTLLTSALWLMHVLKAVPK</sequence>
<reference evidence="13 14" key="1">
    <citation type="journal article" date="2019" name="Sci. Rep.">
        <title>Comparative genomics of chytrid fungi reveal insights into the obligate biotrophic and pathogenic lifestyle of Synchytrium endobioticum.</title>
        <authorList>
            <person name="van de Vossenberg B.T.L.H."/>
            <person name="Warris S."/>
            <person name="Nguyen H.D.T."/>
            <person name="van Gent-Pelzer M.P.E."/>
            <person name="Joly D.L."/>
            <person name="van de Geest H.C."/>
            <person name="Bonants P.J.M."/>
            <person name="Smith D.S."/>
            <person name="Levesque C.A."/>
            <person name="van der Lee T.A.J."/>
        </authorList>
    </citation>
    <scope>NUCLEOTIDE SEQUENCE [LARGE SCALE GENOMIC DNA]</scope>
    <source>
        <strain evidence="13 14">JEL517</strain>
    </source>
</reference>
<dbReference type="GO" id="GO:0006784">
    <property type="term" value="P:heme A biosynthetic process"/>
    <property type="evidence" value="ECO:0007669"/>
    <property type="project" value="InterPro"/>
</dbReference>
<evidence type="ECO:0000256" key="2">
    <source>
        <dbReference type="ARBA" id="ARBA00004141"/>
    </source>
</evidence>
<dbReference type="InterPro" id="IPR023754">
    <property type="entry name" value="HemeA_Synthase_type2"/>
</dbReference>
<comment type="cofactor">
    <cofactor evidence="1">
        <name>heme b</name>
        <dbReference type="ChEBI" id="CHEBI:60344"/>
    </cofactor>
</comment>
<proteinExistence type="inferred from homology"/>
<keyword evidence="3 12" id="KW-0812">Transmembrane</keyword>
<comment type="catalytic activity">
    <reaction evidence="11">
        <text>Fe(II)-heme o + 2 A + H2O = Fe(II)-heme a + 2 AH2</text>
        <dbReference type="Rhea" id="RHEA:63388"/>
        <dbReference type="ChEBI" id="CHEBI:13193"/>
        <dbReference type="ChEBI" id="CHEBI:15377"/>
        <dbReference type="ChEBI" id="CHEBI:17499"/>
        <dbReference type="ChEBI" id="CHEBI:60530"/>
        <dbReference type="ChEBI" id="CHEBI:61715"/>
        <dbReference type="EC" id="1.17.99.9"/>
    </reaction>
    <physiologicalReaction direction="left-to-right" evidence="11">
        <dbReference type="Rhea" id="RHEA:63389"/>
    </physiologicalReaction>
</comment>
<feature type="transmembrane region" description="Helical" evidence="12">
    <location>
        <begin position="406"/>
        <end position="429"/>
    </location>
</feature>
<dbReference type="PANTHER" id="PTHR23289:SF2">
    <property type="entry name" value="CYTOCHROME C OXIDASE ASSEMBLY PROTEIN COX15 HOMOLOG"/>
    <property type="match status" value="1"/>
</dbReference>
<evidence type="ECO:0000256" key="11">
    <source>
        <dbReference type="ARBA" id="ARBA00048044"/>
    </source>
</evidence>
<keyword evidence="8" id="KW-0350">Heme biosynthesis</keyword>
<accession>A0A507C2N3</accession>
<feature type="transmembrane region" description="Helical" evidence="12">
    <location>
        <begin position="110"/>
        <end position="128"/>
    </location>
</feature>
<dbReference type="STRING" id="1806994.A0A507C2N3"/>
<gene>
    <name evidence="13" type="ORF">SmJEL517_g03717</name>
</gene>
<evidence type="ECO:0000256" key="10">
    <source>
        <dbReference type="ARBA" id="ARBA00044501"/>
    </source>
</evidence>
<organism evidence="13 14">
    <name type="scientific">Synchytrium microbalum</name>
    <dbReference type="NCBI Taxonomy" id="1806994"/>
    <lineage>
        <taxon>Eukaryota</taxon>
        <taxon>Fungi</taxon>
        <taxon>Fungi incertae sedis</taxon>
        <taxon>Chytridiomycota</taxon>
        <taxon>Chytridiomycota incertae sedis</taxon>
        <taxon>Chytridiomycetes</taxon>
        <taxon>Synchytriales</taxon>
        <taxon>Synchytriaceae</taxon>
        <taxon>Synchytrium</taxon>
    </lineage>
</organism>
<dbReference type="AlphaFoldDB" id="A0A507C2N3"/>
<dbReference type="HAMAP" id="MF_01665">
    <property type="entry name" value="HemeA_synth_type2"/>
    <property type="match status" value="1"/>
</dbReference>
<dbReference type="GO" id="GO:0016653">
    <property type="term" value="F:oxidoreductase activity, acting on NAD(P)H, heme protein as acceptor"/>
    <property type="evidence" value="ECO:0007669"/>
    <property type="project" value="TreeGrafter"/>
</dbReference>
<protein>
    <recommendedName>
        <fullName evidence="15">Cytochrome c oxidase assembly protein subunit 15</fullName>
    </recommendedName>
</protein>
<keyword evidence="14" id="KW-1185">Reference proteome</keyword>
<comment type="subcellular location">
    <subcellularLocation>
        <location evidence="2">Membrane</location>
        <topology evidence="2">Multi-pass membrane protein</topology>
    </subcellularLocation>
</comment>
<keyword evidence="9 12" id="KW-0472">Membrane</keyword>
<comment type="pathway">
    <text evidence="10">Porphyrin-containing compound metabolism; heme A biosynthesis; heme A from heme O: step 1/1.</text>
</comment>
<feature type="transmembrane region" description="Helical" evidence="12">
    <location>
        <begin position="222"/>
        <end position="241"/>
    </location>
</feature>
<dbReference type="OrthoDB" id="1726137at2759"/>
<evidence type="ECO:0000313" key="13">
    <source>
        <dbReference type="EMBL" id="TPX33309.1"/>
    </source>
</evidence>
<dbReference type="Proteomes" id="UP000319731">
    <property type="component" value="Unassembled WGS sequence"/>
</dbReference>